<dbReference type="Proteomes" id="UP001202031">
    <property type="component" value="Unassembled WGS sequence"/>
</dbReference>
<evidence type="ECO:0000256" key="1">
    <source>
        <dbReference type="SAM" id="MobiDB-lite"/>
    </source>
</evidence>
<accession>A0ABT0R5D2</accession>
<feature type="region of interest" description="Disordered" evidence="1">
    <location>
        <begin position="1"/>
        <end position="24"/>
    </location>
</feature>
<reference evidence="2 3" key="1">
    <citation type="submission" date="2022-03" db="EMBL/GenBank/DDBJ databases">
        <title>Taxonomic description of new species and reclassification of some bacterial strains.</title>
        <authorList>
            <person name="Ndongo S."/>
        </authorList>
    </citation>
    <scope>NUCLEOTIDE SEQUENCE [LARGE SCALE GENOMIC DNA]</scope>
    <source>
        <strain evidence="2 3">Marseille-P6666</strain>
    </source>
</reference>
<proteinExistence type="predicted"/>
<comment type="caution">
    <text evidence="2">The sequence shown here is derived from an EMBL/GenBank/DDBJ whole genome shotgun (WGS) entry which is preliminary data.</text>
</comment>
<evidence type="ECO:0000313" key="3">
    <source>
        <dbReference type="Proteomes" id="UP001202031"/>
    </source>
</evidence>
<sequence>MYSTNTNQQQDGRRQAPNFTLDPKGGNFVLHIEDVITDSGRSGLAIYSETIQKADHETPAARVATLINEFIASNPDTIGEVIIDTIHHNREGEQ</sequence>
<organism evidence="2 3">
    <name type="scientific">Akkermansia massiliensis</name>
    <dbReference type="NCBI Taxonomy" id="2927224"/>
    <lineage>
        <taxon>Bacteria</taxon>
        <taxon>Pseudomonadati</taxon>
        <taxon>Verrucomicrobiota</taxon>
        <taxon>Verrucomicrobiia</taxon>
        <taxon>Verrucomicrobiales</taxon>
        <taxon>Akkermansiaceae</taxon>
        <taxon>Akkermansia</taxon>
    </lineage>
</organism>
<name>A0ABT0R5D2_9BACT</name>
<dbReference type="EMBL" id="JAMGSI010000001">
    <property type="protein sequence ID" value="MCL6656348.1"/>
    <property type="molecule type" value="Genomic_DNA"/>
</dbReference>
<gene>
    <name evidence="2" type="ORF">M8N44_03330</name>
</gene>
<evidence type="ECO:0000313" key="2">
    <source>
        <dbReference type="EMBL" id="MCL6656348.1"/>
    </source>
</evidence>
<feature type="compositionally biased region" description="Polar residues" evidence="1">
    <location>
        <begin position="1"/>
        <end position="10"/>
    </location>
</feature>
<keyword evidence="3" id="KW-1185">Reference proteome</keyword>
<protein>
    <submittedName>
        <fullName evidence="2">Uncharacterized protein</fullName>
    </submittedName>
</protein>
<dbReference type="RefSeq" id="WP_102749314.1">
    <property type="nucleotide sequence ID" value="NZ_JAMGSI010000001.1"/>
</dbReference>
<dbReference type="GeneID" id="84022872"/>